<dbReference type="Proteomes" id="UP000184241">
    <property type="component" value="Unassembled WGS sequence"/>
</dbReference>
<reference evidence="1 2" key="1">
    <citation type="submission" date="2016-11" db="EMBL/GenBank/DDBJ databases">
        <authorList>
            <person name="Jaros S."/>
            <person name="Januszkiewicz K."/>
            <person name="Wedrychowicz H."/>
        </authorList>
    </citation>
    <scope>NUCLEOTIDE SEQUENCE [LARGE SCALE GENOMIC DNA]</scope>
    <source>
        <strain evidence="1 2">DSM 6191</strain>
    </source>
</reference>
<evidence type="ECO:0008006" key="3">
    <source>
        <dbReference type="Google" id="ProtNLM"/>
    </source>
</evidence>
<organism evidence="1 2">
    <name type="scientific">Clostridium intestinale DSM 6191</name>
    <dbReference type="NCBI Taxonomy" id="1121320"/>
    <lineage>
        <taxon>Bacteria</taxon>
        <taxon>Bacillati</taxon>
        <taxon>Bacillota</taxon>
        <taxon>Clostridia</taxon>
        <taxon>Eubacteriales</taxon>
        <taxon>Clostridiaceae</taxon>
        <taxon>Clostridium</taxon>
    </lineage>
</organism>
<dbReference type="EMBL" id="FQXU01000013">
    <property type="protein sequence ID" value="SHI39054.1"/>
    <property type="molecule type" value="Genomic_DNA"/>
</dbReference>
<gene>
    <name evidence="1" type="ORF">SAMN02745941_03740</name>
</gene>
<accession>A0A1M6ARA8</accession>
<dbReference type="AlphaFoldDB" id="A0A1M6ARA8"/>
<dbReference type="RefSeq" id="WP_073022017.1">
    <property type="nucleotide sequence ID" value="NZ_FQXU01000013.1"/>
</dbReference>
<name>A0A1M6ARA8_9CLOT</name>
<evidence type="ECO:0000313" key="1">
    <source>
        <dbReference type="EMBL" id="SHI39054.1"/>
    </source>
</evidence>
<protein>
    <recommendedName>
        <fullName evidence="3">Phosphotransferase enzyme family protein</fullName>
    </recommendedName>
</protein>
<proteinExistence type="predicted"/>
<sequence>MWEELTKELDKLSPKEMSAQYHFLGEGIARRVYALDDEYVIKISKGIDGFYQNSVENYVFQNASSNLKTILCPIEYFTPKHIVMRRATPMSFFTKTKYINISNFTGYSHIKDYLDTLTDKFYLLEEDLYSPTSWGFLDNSLRLIDYGCTSNYGDYYYDFVFTLDKLDNFW</sequence>
<evidence type="ECO:0000313" key="2">
    <source>
        <dbReference type="Proteomes" id="UP000184241"/>
    </source>
</evidence>